<name>A0A494G9N0_SOLLC</name>
<evidence type="ECO:0000313" key="2">
    <source>
        <dbReference type="Proteomes" id="UP000004994"/>
    </source>
</evidence>
<reference evidence="1" key="1">
    <citation type="journal article" date="2012" name="Nature">
        <title>The tomato genome sequence provides insights into fleshy fruit evolution.</title>
        <authorList>
            <consortium name="Tomato Genome Consortium"/>
        </authorList>
    </citation>
    <scope>NUCLEOTIDE SEQUENCE [LARGE SCALE GENOMIC DNA]</scope>
    <source>
        <strain evidence="1">cv. Heinz 1706</strain>
    </source>
</reference>
<evidence type="ECO:0000313" key="1">
    <source>
        <dbReference type="EnsemblPlants" id="Solyc00g093000.1.1"/>
    </source>
</evidence>
<dbReference type="EnsemblPlants" id="Solyc00g093000.1.1">
    <property type="protein sequence ID" value="Solyc00g093000.1.1"/>
    <property type="gene ID" value="Solyc00g093000.1"/>
</dbReference>
<protein>
    <submittedName>
        <fullName evidence="1">Uncharacterized protein</fullName>
    </submittedName>
</protein>
<organism evidence="1">
    <name type="scientific">Solanum lycopersicum</name>
    <name type="common">Tomato</name>
    <name type="synonym">Lycopersicon esculentum</name>
    <dbReference type="NCBI Taxonomy" id="4081"/>
    <lineage>
        <taxon>Eukaryota</taxon>
        <taxon>Viridiplantae</taxon>
        <taxon>Streptophyta</taxon>
        <taxon>Embryophyta</taxon>
        <taxon>Tracheophyta</taxon>
        <taxon>Spermatophyta</taxon>
        <taxon>Magnoliopsida</taxon>
        <taxon>eudicotyledons</taxon>
        <taxon>Gunneridae</taxon>
        <taxon>Pentapetalae</taxon>
        <taxon>asterids</taxon>
        <taxon>lamiids</taxon>
        <taxon>Solanales</taxon>
        <taxon>Solanaceae</taxon>
        <taxon>Solanoideae</taxon>
        <taxon>Solaneae</taxon>
        <taxon>Solanum</taxon>
        <taxon>Solanum subgen. Lycopersicon</taxon>
    </lineage>
</organism>
<dbReference type="Gramene" id="Solyc00g093000.1.1">
    <property type="protein sequence ID" value="Solyc00g093000.1.1"/>
    <property type="gene ID" value="Solyc00g093000.1"/>
</dbReference>
<dbReference type="PaxDb" id="4081-Solyc00g093000.1.1"/>
<sequence>MENKALKQRLENLAQEQLIKYFVDYFDKVDYAAGLVSPNLT</sequence>
<proteinExistence type="predicted"/>
<keyword evidence="2" id="KW-1185">Reference proteome</keyword>
<reference evidence="1" key="2">
    <citation type="submission" date="2019-04" db="UniProtKB">
        <authorList>
            <consortium name="EnsemblPlants"/>
        </authorList>
    </citation>
    <scope>IDENTIFICATION</scope>
    <source>
        <strain evidence="1">cv. Heinz 1706</strain>
    </source>
</reference>
<accession>A0A494G9N0</accession>
<dbReference type="AlphaFoldDB" id="A0A494G9N0"/>
<dbReference type="InParanoid" id="A0A494G9N0"/>
<dbReference type="Proteomes" id="UP000004994">
    <property type="component" value="Unassembled WGS sequence"/>
</dbReference>